<dbReference type="Pfam" id="PF04073">
    <property type="entry name" value="tRNA_edit"/>
    <property type="match status" value="1"/>
</dbReference>
<accession>A0A2U3LM10</accession>
<dbReference type="GO" id="GO:0004812">
    <property type="term" value="F:aminoacyl-tRNA ligase activity"/>
    <property type="evidence" value="ECO:0007669"/>
    <property type="project" value="UniProtKB-KW"/>
</dbReference>
<evidence type="ECO:0000259" key="1">
    <source>
        <dbReference type="Pfam" id="PF04073"/>
    </source>
</evidence>
<dbReference type="AlphaFoldDB" id="A0A2U3LM10"/>
<dbReference type="InterPro" id="IPR036754">
    <property type="entry name" value="YbaK/aa-tRNA-synt-asso_dom_sf"/>
</dbReference>
<proteinExistence type="predicted"/>
<dbReference type="Proteomes" id="UP000238916">
    <property type="component" value="Unassembled WGS sequence"/>
</dbReference>
<dbReference type="OrthoDB" id="1099907at2"/>
<dbReference type="Gene3D" id="3.90.960.10">
    <property type="entry name" value="YbaK/aminoacyl-tRNA synthetase-associated domain"/>
    <property type="match status" value="1"/>
</dbReference>
<keyword evidence="2" id="KW-0436">Ligase</keyword>
<protein>
    <submittedName>
        <fullName evidence="2">YbaK / prolyl-tRNA synthetases associated domain protein</fullName>
    </submittedName>
</protein>
<sequence>MESLEDLFKEKNVPFELINHKVPIHTAQEGAAYFGITIGQTAPTLILKTDKGFFALIVSGDRGHIDFNEVASILGCNKVKLAGARDVEKVTGCTIGSISMVGHNLPCVVDKRLFQYSSIYGGSGKETCTLKINPSVLEKVNRVVANLD</sequence>
<gene>
    <name evidence="2" type="ORF">SBF1_6160011</name>
</gene>
<dbReference type="GO" id="GO:0002161">
    <property type="term" value="F:aminoacyl-tRNA deacylase activity"/>
    <property type="evidence" value="ECO:0007669"/>
    <property type="project" value="InterPro"/>
</dbReference>
<organism evidence="2 3">
    <name type="scientific">Candidatus Desulfosporosinus infrequens</name>
    <dbReference type="NCBI Taxonomy" id="2043169"/>
    <lineage>
        <taxon>Bacteria</taxon>
        <taxon>Bacillati</taxon>
        <taxon>Bacillota</taxon>
        <taxon>Clostridia</taxon>
        <taxon>Eubacteriales</taxon>
        <taxon>Desulfitobacteriaceae</taxon>
        <taxon>Desulfosporosinus</taxon>
    </lineage>
</organism>
<evidence type="ECO:0000313" key="2">
    <source>
        <dbReference type="EMBL" id="SPF52869.1"/>
    </source>
</evidence>
<evidence type="ECO:0000313" key="3">
    <source>
        <dbReference type="Proteomes" id="UP000238916"/>
    </source>
</evidence>
<dbReference type="InterPro" id="IPR007214">
    <property type="entry name" value="YbaK/aa-tRNA-synth-assoc-dom"/>
</dbReference>
<dbReference type="SUPFAM" id="SSF55826">
    <property type="entry name" value="YbaK/ProRS associated domain"/>
    <property type="match status" value="1"/>
</dbReference>
<name>A0A2U3LM10_9FIRM</name>
<reference evidence="3" key="1">
    <citation type="submission" date="2018-02" db="EMBL/GenBank/DDBJ databases">
        <authorList>
            <person name="Hausmann B."/>
        </authorList>
    </citation>
    <scope>NUCLEOTIDE SEQUENCE [LARGE SCALE GENOMIC DNA]</scope>
    <source>
        <strain evidence="3">Peat soil MAG SbF1</strain>
    </source>
</reference>
<keyword evidence="2" id="KW-0030">Aminoacyl-tRNA synthetase</keyword>
<dbReference type="CDD" id="cd04332">
    <property type="entry name" value="YbaK_like"/>
    <property type="match status" value="1"/>
</dbReference>
<feature type="domain" description="YbaK/aminoacyl-tRNA synthetase-associated" evidence="1">
    <location>
        <begin position="23"/>
        <end position="139"/>
    </location>
</feature>
<dbReference type="EMBL" id="OMOF01000575">
    <property type="protein sequence ID" value="SPF52869.1"/>
    <property type="molecule type" value="Genomic_DNA"/>
</dbReference>